<feature type="transmembrane region" description="Helical" evidence="1">
    <location>
        <begin position="112"/>
        <end position="132"/>
    </location>
</feature>
<dbReference type="EMBL" id="SMKW01000042">
    <property type="protein sequence ID" value="TDD43021.1"/>
    <property type="molecule type" value="Genomic_DNA"/>
</dbReference>
<feature type="transmembrane region" description="Helical" evidence="1">
    <location>
        <begin position="84"/>
        <end position="106"/>
    </location>
</feature>
<name>A0A4R4YE63_9PSEU</name>
<feature type="transmembrane region" description="Helical" evidence="1">
    <location>
        <begin position="191"/>
        <end position="210"/>
    </location>
</feature>
<gene>
    <name evidence="2" type="ORF">E1288_27495</name>
</gene>
<keyword evidence="3" id="KW-1185">Reference proteome</keyword>
<keyword evidence="1" id="KW-0812">Transmembrane</keyword>
<dbReference type="RefSeq" id="WP_132489992.1">
    <property type="nucleotide sequence ID" value="NZ_SMKW01000042.1"/>
</dbReference>
<evidence type="ECO:0000313" key="2">
    <source>
        <dbReference type="EMBL" id="TDD43021.1"/>
    </source>
</evidence>
<organism evidence="2 3">
    <name type="scientific">Saccharopolyspora elongata</name>
    <dbReference type="NCBI Taxonomy" id="2530387"/>
    <lineage>
        <taxon>Bacteria</taxon>
        <taxon>Bacillati</taxon>
        <taxon>Actinomycetota</taxon>
        <taxon>Actinomycetes</taxon>
        <taxon>Pseudonocardiales</taxon>
        <taxon>Pseudonocardiaceae</taxon>
        <taxon>Saccharopolyspora</taxon>
    </lineage>
</organism>
<reference evidence="2 3" key="1">
    <citation type="submission" date="2019-03" db="EMBL/GenBank/DDBJ databases">
        <title>Draft genome sequences of novel Actinobacteria.</title>
        <authorList>
            <person name="Sahin N."/>
            <person name="Ay H."/>
            <person name="Saygin H."/>
        </authorList>
    </citation>
    <scope>NUCLEOTIDE SEQUENCE [LARGE SCALE GENOMIC DNA]</scope>
    <source>
        <strain evidence="2 3">7K502</strain>
    </source>
</reference>
<dbReference type="AlphaFoldDB" id="A0A4R4YE63"/>
<evidence type="ECO:0000256" key="1">
    <source>
        <dbReference type="SAM" id="Phobius"/>
    </source>
</evidence>
<sequence>MTAKSGVRRSVRRGWLLLTTAVVGGTALVVPYVLLDVDASRIQVRGEAHWILLLVHIFTAAVALVLGPLQFIPALRARRRLHRVVGRAYLLAGVLPAGLTGIPVALLAEHALTRVGLLIPAVGWLVTGALAVRAARRRDFAAHRAWMMRNYALTFLAVTSRIVVPLLLLAQFPFIGAMYGGSVPAAVDMTIPIGQWLGWIINLTIVEFVLRRERTRPIPSSQGRPEAARA</sequence>
<comment type="caution">
    <text evidence="2">The sequence shown here is derived from an EMBL/GenBank/DDBJ whole genome shotgun (WGS) entry which is preliminary data.</text>
</comment>
<dbReference type="Proteomes" id="UP000294947">
    <property type="component" value="Unassembled WGS sequence"/>
</dbReference>
<accession>A0A4R4YE63</accession>
<proteinExistence type="predicted"/>
<evidence type="ECO:0000313" key="3">
    <source>
        <dbReference type="Proteomes" id="UP000294947"/>
    </source>
</evidence>
<protein>
    <submittedName>
        <fullName evidence="2">DUF2306 domain-containing protein</fullName>
    </submittedName>
</protein>
<keyword evidence="1" id="KW-1133">Transmembrane helix</keyword>
<keyword evidence="1" id="KW-0472">Membrane</keyword>
<feature type="transmembrane region" description="Helical" evidence="1">
    <location>
        <begin position="50"/>
        <end position="72"/>
    </location>
</feature>
<feature type="transmembrane region" description="Helical" evidence="1">
    <location>
        <begin position="153"/>
        <end position="179"/>
    </location>
</feature>
<dbReference type="Pfam" id="PF10067">
    <property type="entry name" value="DUF2306"/>
    <property type="match status" value="1"/>
</dbReference>
<feature type="transmembrane region" description="Helical" evidence="1">
    <location>
        <begin position="14"/>
        <end position="35"/>
    </location>
</feature>
<dbReference type="InterPro" id="IPR018750">
    <property type="entry name" value="DUF2306_membrane"/>
</dbReference>
<dbReference type="OrthoDB" id="4698148at2"/>